<organism evidence="2 3">
    <name type="scientific">Deferribacter desulfuricans (strain DSM 14783 / JCM 11476 / NBRC 101012 / SSM1)</name>
    <dbReference type="NCBI Taxonomy" id="639282"/>
    <lineage>
        <taxon>Bacteria</taxon>
        <taxon>Pseudomonadati</taxon>
        <taxon>Deferribacterota</taxon>
        <taxon>Deferribacteres</taxon>
        <taxon>Deferribacterales</taxon>
        <taxon>Deferribacteraceae</taxon>
        <taxon>Deferribacter</taxon>
    </lineage>
</organism>
<feature type="domain" description="LysM" evidence="1">
    <location>
        <begin position="21"/>
        <end position="69"/>
    </location>
</feature>
<gene>
    <name evidence="2" type="ordered locus">DEFDS_0274</name>
</gene>
<dbReference type="Proteomes" id="UP000001520">
    <property type="component" value="Chromosome"/>
</dbReference>
<evidence type="ECO:0000259" key="1">
    <source>
        <dbReference type="PROSITE" id="PS51782"/>
    </source>
</evidence>
<dbReference type="Pfam" id="PF01476">
    <property type="entry name" value="LysM"/>
    <property type="match status" value="1"/>
</dbReference>
<proteinExistence type="predicted"/>
<dbReference type="AlphaFoldDB" id="D3PB09"/>
<dbReference type="RefSeq" id="WP_013007030.1">
    <property type="nucleotide sequence ID" value="NC_013939.1"/>
</dbReference>
<dbReference type="InterPro" id="IPR036779">
    <property type="entry name" value="LysM_dom_sf"/>
</dbReference>
<dbReference type="SUPFAM" id="SSF54106">
    <property type="entry name" value="LysM domain"/>
    <property type="match status" value="1"/>
</dbReference>
<keyword evidence="3" id="KW-1185">Reference proteome</keyword>
<dbReference type="Gene3D" id="3.10.350.10">
    <property type="entry name" value="LysM domain"/>
    <property type="match status" value="1"/>
</dbReference>
<dbReference type="STRING" id="639282.DEFDS_0274"/>
<dbReference type="InterPro" id="IPR052196">
    <property type="entry name" value="Bact_Kbp"/>
</dbReference>
<evidence type="ECO:0000313" key="3">
    <source>
        <dbReference type="Proteomes" id="UP000001520"/>
    </source>
</evidence>
<name>D3PB09_DEFDS</name>
<accession>D3PB09</accession>
<evidence type="ECO:0000313" key="2">
    <source>
        <dbReference type="EMBL" id="BAI79782.1"/>
    </source>
</evidence>
<dbReference type="eggNOG" id="COG1652">
    <property type="taxonomic scope" value="Bacteria"/>
</dbReference>
<dbReference type="KEGG" id="ddf:DEFDS_0274"/>
<sequence length="321" mass="36850">MNKIIIVIIILVLSFTFSFAETYTVKKGDTLWDISGKYYNDYFLWPLLWKYNTDINNPDLIYPKQKLILPILNKNLDKITKDSQFVIKKPKVKENLRNQSESFTKINYAIKSLKLNSFEFIKTYLPKCKILAVEEGKFYASNGNLIRILNNGYSINDHIAIYQQVDRIDKNAHIMKVTGYATIKSIDSDNTALAIINKSFEPISRGFYCEKSNEYIIDLSKTFKDIDNNKEGKIIYFTDGVRYASEGLNAIVYDKSNDAKVGDIYTIYRTIDENGYKRKLLAGEAQVIYKSGDYLTVKLIKTDLEVGLGDTAVLTKIIVMN</sequence>
<dbReference type="SMART" id="SM00257">
    <property type="entry name" value="LysM"/>
    <property type="match status" value="1"/>
</dbReference>
<dbReference type="OrthoDB" id="9765158at2"/>
<dbReference type="PANTHER" id="PTHR34700:SF4">
    <property type="entry name" value="PHAGE-LIKE ELEMENT PBSX PROTEIN XKDP"/>
    <property type="match status" value="1"/>
</dbReference>
<protein>
    <recommendedName>
        <fullName evidence="1">LysM domain-containing protein</fullName>
    </recommendedName>
</protein>
<dbReference type="HOGENOM" id="CLU_789110_0_0_0"/>
<dbReference type="PANTHER" id="PTHR34700">
    <property type="entry name" value="POTASSIUM BINDING PROTEIN KBP"/>
    <property type="match status" value="1"/>
</dbReference>
<dbReference type="PROSITE" id="PS51782">
    <property type="entry name" value="LYSM"/>
    <property type="match status" value="1"/>
</dbReference>
<dbReference type="EMBL" id="AP011529">
    <property type="protein sequence ID" value="BAI79782.1"/>
    <property type="molecule type" value="Genomic_DNA"/>
</dbReference>
<dbReference type="CDD" id="cd00118">
    <property type="entry name" value="LysM"/>
    <property type="match status" value="1"/>
</dbReference>
<dbReference type="InterPro" id="IPR018392">
    <property type="entry name" value="LysM"/>
</dbReference>
<reference evidence="2 3" key="1">
    <citation type="journal article" date="2010" name="DNA Res.">
        <title>Bacterial lifestyle in a deep-sea hydrothermal vent chimney revealed by the genome sequence of the thermophilic bacterium Deferribacter desulfuricans SSM1.</title>
        <authorList>
            <person name="Takaki Y."/>
            <person name="Shimamura S."/>
            <person name="Nakagawa S."/>
            <person name="Fukuhara Y."/>
            <person name="Horikawa H."/>
            <person name="Ankai A."/>
            <person name="Harada T."/>
            <person name="Hosoyama A."/>
            <person name="Oguchi A."/>
            <person name="Fukui S."/>
            <person name="Fujita N."/>
            <person name="Takami H."/>
            <person name="Takai K."/>
        </authorList>
    </citation>
    <scope>NUCLEOTIDE SEQUENCE [LARGE SCALE GENOMIC DNA]</scope>
    <source>
        <strain evidence="3">DSM 14783 / JCM 11476 / NBRC 101012 / SSM1</strain>
    </source>
</reference>